<protein>
    <recommendedName>
        <fullName evidence="4">Phosphoribosylglycinamide formyltransferase</fullName>
        <ecNumber evidence="4">2.1.2.2</ecNumber>
    </recommendedName>
    <alternativeName>
        <fullName evidence="4">5'-phosphoribosylglycinamide transformylase</fullName>
    </alternativeName>
    <alternativeName>
        <fullName evidence="4">GAR transformylase</fullName>
        <shortName evidence="4">GART</shortName>
    </alternativeName>
</protein>
<dbReference type="PANTHER" id="PTHR43369:SF2">
    <property type="entry name" value="PHOSPHORIBOSYLGLYCINAMIDE FORMYLTRANSFERASE"/>
    <property type="match status" value="1"/>
</dbReference>
<evidence type="ECO:0000256" key="1">
    <source>
        <dbReference type="ARBA" id="ARBA00005054"/>
    </source>
</evidence>
<dbReference type="Proteomes" id="UP000487649">
    <property type="component" value="Unassembled WGS sequence"/>
</dbReference>
<feature type="binding site" evidence="4">
    <location>
        <begin position="88"/>
        <end position="91"/>
    </location>
    <ligand>
        <name>(6R)-10-formyltetrahydrofolate</name>
        <dbReference type="ChEBI" id="CHEBI:195366"/>
    </ligand>
</feature>
<comment type="pathway">
    <text evidence="1 4">Purine metabolism; IMP biosynthesis via de novo pathway; N(2)-formyl-N(1)-(5-phospho-D-ribosyl)glycinamide from N(1)-(5-phospho-D-ribosyl)glycinamide (10-formyl THF route): step 1/1.</text>
</comment>
<keyword evidence="3 4" id="KW-0658">Purine biosynthesis</keyword>
<organism evidence="5 6">
    <name type="scientific">Turicibacter sanguinis</name>
    <dbReference type="NCBI Taxonomy" id="154288"/>
    <lineage>
        <taxon>Bacteria</taxon>
        <taxon>Bacillati</taxon>
        <taxon>Bacillota</taxon>
        <taxon>Erysipelotrichia</taxon>
        <taxon>Erysipelotrichales</taxon>
        <taxon>Turicibacteraceae</taxon>
        <taxon>Turicibacter</taxon>
    </lineage>
</organism>
<name>A0A173S3L7_9FIRM</name>
<evidence type="ECO:0000256" key="2">
    <source>
        <dbReference type="ARBA" id="ARBA00022679"/>
    </source>
</evidence>
<dbReference type="GO" id="GO:0004644">
    <property type="term" value="F:phosphoribosylglycinamide formyltransferase activity"/>
    <property type="evidence" value="ECO:0007669"/>
    <property type="project" value="UniProtKB-UniRule"/>
</dbReference>
<dbReference type="Pfam" id="PF00551">
    <property type="entry name" value="Formyl_trans_N"/>
    <property type="match status" value="1"/>
</dbReference>
<comment type="caution">
    <text evidence="5">The sequence shown here is derived from an EMBL/GenBank/DDBJ whole genome shotgun (WGS) entry which is preliminary data.</text>
</comment>
<dbReference type="HAMAP" id="MF_01930">
    <property type="entry name" value="PurN"/>
    <property type="match status" value="1"/>
</dbReference>
<accession>A0A173S3L7</accession>
<keyword evidence="2 4" id="KW-0808">Transferase</keyword>
<comment type="similarity">
    <text evidence="4">Belongs to the GART family.</text>
</comment>
<evidence type="ECO:0000313" key="6">
    <source>
        <dbReference type="Proteomes" id="UP000487649"/>
    </source>
</evidence>
<feature type="binding site" evidence="4">
    <location>
        <position position="105"/>
    </location>
    <ligand>
        <name>(6R)-10-formyltetrahydrofolate</name>
        <dbReference type="ChEBI" id="CHEBI:195366"/>
    </ligand>
</feature>
<evidence type="ECO:0000256" key="4">
    <source>
        <dbReference type="HAMAP-Rule" id="MF_01930"/>
    </source>
</evidence>
<reference evidence="5 6" key="1">
    <citation type="journal article" date="2019" name="Nat. Med.">
        <title>A library of human gut bacterial isolates paired with longitudinal multiomics data enables mechanistic microbiome research.</title>
        <authorList>
            <person name="Poyet M."/>
            <person name="Groussin M."/>
            <person name="Gibbons S.M."/>
            <person name="Avila-Pacheco J."/>
            <person name="Jiang X."/>
            <person name="Kearney S.M."/>
            <person name="Perrotta A.R."/>
            <person name="Berdy B."/>
            <person name="Zhao S."/>
            <person name="Lieberman T.D."/>
            <person name="Swanson P.K."/>
            <person name="Smith M."/>
            <person name="Roesemann S."/>
            <person name="Alexander J.E."/>
            <person name="Rich S.A."/>
            <person name="Livny J."/>
            <person name="Vlamakis H."/>
            <person name="Clish C."/>
            <person name="Bullock K."/>
            <person name="Deik A."/>
            <person name="Scott J."/>
            <person name="Pierce K.A."/>
            <person name="Xavier R.J."/>
            <person name="Alm E.J."/>
        </authorList>
    </citation>
    <scope>NUCLEOTIDE SEQUENCE [LARGE SCALE GENOMIC DNA]</scope>
    <source>
        <strain evidence="5 6">BIOML-A198</strain>
    </source>
</reference>
<feature type="binding site" evidence="4">
    <location>
        <position position="63"/>
    </location>
    <ligand>
        <name>(6R)-10-formyltetrahydrofolate</name>
        <dbReference type="ChEBI" id="CHEBI:195366"/>
    </ligand>
</feature>
<dbReference type="Gene3D" id="3.40.50.170">
    <property type="entry name" value="Formyl transferase, N-terminal domain"/>
    <property type="match status" value="1"/>
</dbReference>
<dbReference type="AlphaFoldDB" id="A0A173S3L7"/>
<dbReference type="NCBIfam" id="TIGR00639">
    <property type="entry name" value="PurN"/>
    <property type="match status" value="1"/>
</dbReference>
<proteinExistence type="inferred from homology"/>
<evidence type="ECO:0000313" key="5">
    <source>
        <dbReference type="EMBL" id="MTK21093.1"/>
    </source>
</evidence>
<gene>
    <name evidence="4 5" type="primary">purN</name>
    <name evidence="5" type="ORF">GMA92_06635</name>
</gene>
<evidence type="ECO:0000256" key="3">
    <source>
        <dbReference type="ARBA" id="ARBA00022755"/>
    </source>
</evidence>
<dbReference type="EC" id="2.1.2.2" evidence="4"/>
<feature type="binding site" evidence="4">
    <location>
        <begin position="12"/>
        <end position="14"/>
    </location>
    <ligand>
        <name>N(1)-(5-phospho-beta-D-ribosyl)glycinamide</name>
        <dbReference type="ChEBI" id="CHEBI:143788"/>
    </ligand>
</feature>
<dbReference type="PANTHER" id="PTHR43369">
    <property type="entry name" value="PHOSPHORIBOSYLGLYCINAMIDE FORMYLTRANSFERASE"/>
    <property type="match status" value="1"/>
</dbReference>
<dbReference type="OrthoDB" id="9806170at2"/>
<dbReference type="SUPFAM" id="SSF53328">
    <property type="entry name" value="Formyltransferase"/>
    <property type="match status" value="1"/>
</dbReference>
<feature type="active site" description="Proton donor" evidence="4">
    <location>
        <position position="107"/>
    </location>
</feature>
<sequence>MKKIVVFASGNGSNFQTIVEKLHKQACEVALLVCDKPGAYCIERAHKMNIPTFVFNPKEYSSKEAFEQEICTQLIPLNPDLIVLAGYMRIVGQTLLDVYEGKIINIHPALLPAFPGRDGITDALKYGVKIMGVTVHYVDSGIDTGMIIDQVCFKRTGLETREEIEQKIHDLEHELYPTVIKQLLNI</sequence>
<dbReference type="InterPro" id="IPR036477">
    <property type="entry name" value="Formyl_transf_N_sf"/>
</dbReference>
<comment type="catalytic activity">
    <reaction evidence="4">
        <text>N(1)-(5-phospho-beta-D-ribosyl)glycinamide + (6R)-10-formyltetrahydrofolate = N(2)-formyl-N(1)-(5-phospho-beta-D-ribosyl)glycinamide + (6S)-5,6,7,8-tetrahydrofolate + H(+)</text>
        <dbReference type="Rhea" id="RHEA:15053"/>
        <dbReference type="ChEBI" id="CHEBI:15378"/>
        <dbReference type="ChEBI" id="CHEBI:57453"/>
        <dbReference type="ChEBI" id="CHEBI:143788"/>
        <dbReference type="ChEBI" id="CHEBI:147286"/>
        <dbReference type="ChEBI" id="CHEBI:195366"/>
        <dbReference type="EC" id="2.1.2.2"/>
    </reaction>
</comment>
<dbReference type="InterPro" id="IPR002376">
    <property type="entry name" value="Formyl_transf_N"/>
</dbReference>
<dbReference type="CDD" id="cd08645">
    <property type="entry name" value="FMT_core_GART"/>
    <property type="match status" value="1"/>
</dbReference>
<dbReference type="GO" id="GO:0005829">
    <property type="term" value="C:cytosol"/>
    <property type="evidence" value="ECO:0007669"/>
    <property type="project" value="TreeGrafter"/>
</dbReference>
<dbReference type="EMBL" id="WMQE01000012">
    <property type="protein sequence ID" value="MTK21093.1"/>
    <property type="molecule type" value="Genomic_DNA"/>
</dbReference>
<comment type="function">
    <text evidence="4">Catalyzes the transfer of a formyl group from 10-formyltetrahydrofolate to 5-phospho-ribosyl-glycinamide (GAR), producing 5-phospho-ribosyl-N-formylglycinamide (FGAR) and tetrahydrofolate.</text>
</comment>
<dbReference type="RefSeq" id="WP_006784961.1">
    <property type="nucleotide sequence ID" value="NZ_CAJJOK010000014.1"/>
</dbReference>
<dbReference type="GO" id="GO:0006189">
    <property type="term" value="P:'de novo' IMP biosynthetic process"/>
    <property type="evidence" value="ECO:0007669"/>
    <property type="project" value="UniProtKB-UniRule"/>
</dbReference>
<dbReference type="InterPro" id="IPR004607">
    <property type="entry name" value="GART"/>
</dbReference>
<feature type="site" description="Raises pKa of active site His" evidence="4">
    <location>
        <position position="143"/>
    </location>
</feature>